<reference evidence="12" key="1">
    <citation type="journal article" date="2013" name="Genome Biol. Evol.">
        <title>Punctuated emergences of genetic and phenotypic innovations in eumetazoan, bilaterian, euteleostome, and hominidae ancestors.</title>
        <authorList>
            <person name="Wenger Y."/>
            <person name="Galliot B."/>
        </authorList>
    </citation>
    <scope>NUCLEOTIDE SEQUENCE</scope>
    <source>
        <tissue evidence="12">Whole animals</tissue>
    </source>
</reference>
<dbReference type="GO" id="GO:0005794">
    <property type="term" value="C:Golgi apparatus"/>
    <property type="evidence" value="ECO:0007669"/>
    <property type="project" value="TreeGrafter"/>
</dbReference>
<evidence type="ECO:0000256" key="8">
    <source>
        <dbReference type="ARBA" id="ARBA00023288"/>
    </source>
</evidence>
<dbReference type="GO" id="GO:0005783">
    <property type="term" value="C:endoplasmic reticulum"/>
    <property type="evidence" value="ECO:0007669"/>
    <property type="project" value="TreeGrafter"/>
</dbReference>
<evidence type="ECO:0000256" key="5">
    <source>
        <dbReference type="ARBA" id="ARBA00022989"/>
    </source>
</evidence>
<comment type="domain">
    <text evidence="10">The DHHC domain is required for palmitoyltransferase activity.</text>
</comment>
<proteinExistence type="evidence at transcript level"/>
<dbReference type="PANTHER" id="PTHR22883:SF301">
    <property type="entry name" value="PALMITOYLTRANSFERASE ZDHHC12"/>
    <property type="match status" value="1"/>
</dbReference>
<dbReference type="GO" id="GO:0019706">
    <property type="term" value="F:protein-cysteine S-palmitoyltransferase activity"/>
    <property type="evidence" value="ECO:0007669"/>
    <property type="project" value="UniProtKB-EC"/>
</dbReference>
<dbReference type="AlphaFoldDB" id="T2M7S9"/>
<evidence type="ECO:0000256" key="6">
    <source>
        <dbReference type="ARBA" id="ARBA00023136"/>
    </source>
</evidence>
<keyword evidence="9 10" id="KW-0012">Acyltransferase</keyword>
<dbReference type="PROSITE" id="PS50216">
    <property type="entry name" value="DHHC"/>
    <property type="match status" value="1"/>
</dbReference>
<comment type="similarity">
    <text evidence="2 10">Belongs to the DHHC palmitoyltransferase family.</text>
</comment>
<evidence type="ECO:0000256" key="10">
    <source>
        <dbReference type="RuleBase" id="RU079119"/>
    </source>
</evidence>
<dbReference type="Pfam" id="PF01529">
    <property type="entry name" value="DHHC"/>
    <property type="match status" value="1"/>
</dbReference>
<evidence type="ECO:0000256" key="4">
    <source>
        <dbReference type="ARBA" id="ARBA00022692"/>
    </source>
</evidence>
<dbReference type="OrthoDB" id="331948at2759"/>
<dbReference type="OMA" id="FISPHRI"/>
<comment type="catalytic activity">
    <reaction evidence="10">
        <text>L-cysteinyl-[protein] + hexadecanoyl-CoA = S-hexadecanoyl-L-cysteinyl-[protein] + CoA</text>
        <dbReference type="Rhea" id="RHEA:36683"/>
        <dbReference type="Rhea" id="RHEA-COMP:10131"/>
        <dbReference type="Rhea" id="RHEA-COMP:11032"/>
        <dbReference type="ChEBI" id="CHEBI:29950"/>
        <dbReference type="ChEBI" id="CHEBI:57287"/>
        <dbReference type="ChEBI" id="CHEBI:57379"/>
        <dbReference type="ChEBI" id="CHEBI:74151"/>
        <dbReference type="EC" id="2.3.1.225"/>
    </reaction>
</comment>
<dbReference type="EC" id="2.3.1.225" evidence="10"/>
<sequence length="278" mass="33125">MKPYERWLARLLHIFLTAVVLIIIFLKETEMHFAINNGTQYYVEAYLLLVTLTVLLYFVCSFLDPGYVVRRSADIETVVIFHSKDDVAELLKNEEDDDSETSKMIQNNARNIRLRQCGYCEIMQPLRARHCEECGRCVRRYDHHCPWIGNCVGERNHKFFFAFLCAETALIGWSTYIIFKAFVPELMLKEWFTKNWMFLFSIIFLIICVIVSGLLTLCHSYMMFTAQTTWEFMSRPRISYLKIFPEHYNPFDKGYLMNMVSFLCYCNYQQWDNMYTKP</sequence>
<accession>T2M7S9</accession>
<dbReference type="EMBL" id="HAAD01001839">
    <property type="protein sequence ID" value="CDG68071.1"/>
    <property type="molecule type" value="mRNA"/>
</dbReference>
<name>T2M7S9_HYDVU</name>
<keyword evidence="7" id="KW-0564">Palmitate</keyword>
<evidence type="ECO:0000256" key="1">
    <source>
        <dbReference type="ARBA" id="ARBA00004127"/>
    </source>
</evidence>
<protein>
    <recommendedName>
        <fullName evidence="10">Palmitoyltransferase</fullName>
        <ecNumber evidence="10">2.3.1.225</ecNumber>
    </recommendedName>
</protein>
<keyword evidence="5 10" id="KW-1133">Transmembrane helix</keyword>
<evidence type="ECO:0000256" key="7">
    <source>
        <dbReference type="ARBA" id="ARBA00023139"/>
    </source>
</evidence>
<feature type="transmembrane region" description="Helical" evidence="10">
    <location>
        <begin position="159"/>
        <end position="179"/>
    </location>
</feature>
<gene>
    <name evidence="12" type="primary">ZDHHC12</name>
</gene>
<evidence type="ECO:0000256" key="3">
    <source>
        <dbReference type="ARBA" id="ARBA00022679"/>
    </source>
</evidence>
<feature type="transmembrane region" description="Helical" evidence="10">
    <location>
        <begin position="7"/>
        <end position="26"/>
    </location>
</feature>
<feature type="domain" description="Palmitoyltransferase DHHC" evidence="11">
    <location>
        <begin position="113"/>
        <end position="234"/>
    </location>
</feature>
<evidence type="ECO:0000259" key="11">
    <source>
        <dbReference type="Pfam" id="PF01529"/>
    </source>
</evidence>
<keyword evidence="4 10" id="KW-0812">Transmembrane</keyword>
<dbReference type="PANTHER" id="PTHR22883">
    <property type="entry name" value="ZINC FINGER DHHC DOMAIN CONTAINING PROTEIN"/>
    <property type="match status" value="1"/>
</dbReference>
<evidence type="ECO:0000256" key="9">
    <source>
        <dbReference type="ARBA" id="ARBA00023315"/>
    </source>
</evidence>
<feature type="transmembrane region" description="Helical" evidence="10">
    <location>
        <begin position="46"/>
        <end position="63"/>
    </location>
</feature>
<dbReference type="InterPro" id="IPR001594">
    <property type="entry name" value="Palmitoyltrfase_DHHC"/>
</dbReference>
<evidence type="ECO:0000313" key="12">
    <source>
        <dbReference type="EMBL" id="CDG68071.1"/>
    </source>
</evidence>
<comment type="subcellular location">
    <subcellularLocation>
        <location evidence="1">Endomembrane system</location>
        <topology evidence="1">Multi-pass membrane protein</topology>
    </subcellularLocation>
</comment>
<keyword evidence="6 10" id="KW-0472">Membrane</keyword>
<dbReference type="KEGG" id="hmg:100203604"/>
<feature type="transmembrane region" description="Helical" evidence="10">
    <location>
        <begin position="199"/>
        <end position="224"/>
    </location>
</feature>
<keyword evidence="3 10" id="KW-0808">Transferase</keyword>
<dbReference type="InterPro" id="IPR039859">
    <property type="entry name" value="PFA4/ZDH16/20/ERF2-like"/>
</dbReference>
<evidence type="ECO:0000256" key="2">
    <source>
        <dbReference type="ARBA" id="ARBA00008574"/>
    </source>
</evidence>
<keyword evidence="8" id="KW-0449">Lipoprotein</keyword>
<dbReference type="GO" id="GO:0006612">
    <property type="term" value="P:protein targeting to membrane"/>
    <property type="evidence" value="ECO:0007669"/>
    <property type="project" value="TreeGrafter"/>
</dbReference>
<organism evidence="12">
    <name type="scientific">Hydra vulgaris</name>
    <name type="common">Hydra</name>
    <name type="synonym">Hydra attenuata</name>
    <dbReference type="NCBI Taxonomy" id="6087"/>
    <lineage>
        <taxon>Eukaryota</taxon>
        <taxon>Metazoa</taxon>
        <taxon>Cnidaria</taxon>
        <taxon>Hydrozoa</taxon>
        <taxon>Hydroidolina</taxon>
        <taxon>Anthoathecata</taxon>
        <taxon>Aplanulata</taxon>
        <taxon>Hydridae</taxon>
        <taxon>Hydra</taxon>
    </lineage>
</organism>